<keyword evidence="2" id="KW-0472">Membrane</keyword>
<accession>A0ABS7PZ54</accession>
<dbReference type="InterPro" id="IPR002372">
    <property type="entry name" value="PQQ_rpt_dom"/>
</dbReference>
<dbReference type="SUPFAM" id="SSF50998">
    <property type="entry name" value="Quinoprotein alcohol dehydrogenase-like"/>
    <property type="match status" value="1"/>
</dbReference>
<organism evidence="4 5">
    <name type="scientific">Actinacidiphila acidipaludis</name>
    <dbReference type="NCBI Taxonomy" id="2873382"/>
    <lineage>
        <taxon>Bacteria</taxon>
        <taxon>Bacillati</taxon>
        <taxon>Actinomycetota</taxon>
        <taxon>Actinomycetes</taxon>
        <taxon>Kitasatosporales</taxon>
        <taxon>Streptomycetaceae</taxon>
        <taxon>Actinacidiphila</taxon>
    </lineage>
</organism>
<dbReference type="InterPro" id="IPR015943">
    <property type="entry name" value="WD40/YVTN_repeat-like_dom_sf"/>
</dbReference>
<dbReference type="Proteomes" id="UP000778578">
    <property type="component" value="Unassembled WGS sequence"/>
</dbReference>
<comment type="caution">
    <text evidence="4">The sequence shown here is derived from an EMBL/GenBank/DDBJ whole genome shotgun (WGS) entry which is preliminary data.</text>
</comment>
<dbReference type="PANTHER" id="PTHR34512:SF30">
    <property type="entry name" value="OUTER MEMBRANE PROTEIN ASSEMBLY FACTOR BAMB"/>
    <property type="match status" value="1"/>
</dbReference>
<evidence type="ECO:0000313" key="4">
    <source>
        <dbReference type="EMBL" id="MBY8876172.1"/>
    </source>
</evidence>
<keyword evidence="5" id="KW-1185">Reference proteome</keyword>
<evidence type="ECO:0000256" key="1">
    <source>
        <dbReference type="SAM" id="MobiDB-lite"/>
    </source>
</evidence>
<evidence type="ECO:0000256" key="2">
    <source>
        <dbReference type="SAM" id="Phobius"/>
    </source>
</evidence>
<feature type="compositionally biased region" description="Basic and acidic residues" evidence="1">
    <location>
        <begin position="11"/>
        <end position="28"/>
    </location>
</feature>
<name>A0ABS7PZ54_9ACTN</name>
<gene>
    <name evidence="4" type="ORF">K7862_00755</name>
</gene>
<feature type="domain" description="Pyrrolo-quinoline quinone repeat" evidence="3">
    <location>
        <begin position="157"/>
        <end position="393"/>
    </location>
</feature>
<dbReference type="EMBL" id="JAINZZ010000001">
    <property type="protein sequence ID" value="MBY8876172.1"/>
    <property type="molecule type" value="Genomic_DNA"/>
</dbReference>
<dbReference type="RefSeq" id="WP_222959448.1">
    <property type="nucleotide sequence ID" value="NZ_JAINZZ010000001.1"/>
</dbReference>
<reference evidence="4 5" key="1">
    <citation type="submission" date="2021-08" db="EMBL/GenBank/DDBJ databases">
        <title>WGS of actinomycetes from Thailand.</title>
        <authorList>
            <person name="Thawai C."/>
        </authorList>
    </citation>
    <scope>NUCLEOTIDE SEQUENCE [LARGE SCALE GENOMIC DNA]</scope>
    <source>
        <strain evidence="4 5">PLK6-54</strain>
    </source>
</reference>
<dbReference type="Gene3D" id="2.130.10.10">
    <property type="entry name" value="YVTN repeat-like/Quinoprotein amine dehydrogenase"/>
    <property type="match status" value="1"/>
</dbReference>
<dbReference type="Pfam" id="PF13360">
    <property type="entry name" value="PQQ_2"/>
    <property type="match status" value="1"/>
</dbReference>
<sequence>MTTQMAPEQDGVVRPEGRAAARAADRAAARSGRRRTRRILLALVVLAAVGGGSAVALHHEASGPTASRHLTTAWQRPAPAADDALVGSWVTGKLLIRASTEGGLSAYGLADGTPAWSAKLPPKAAQGGTRPCAMSPTLTAGGLGTVAFGKDGSTCTTLAGIDTRTGTVLWTLPLTDTKHPVAAAADTYVQGGVATIVSENFLGGLDIRTGRRVWGFSPRGFYCNAFVWGGTGVVLVDDYCADRKTPFTFTAYDGQTGKQLWSRQQDAHTDVAHVFSVAPLIAGEHTAGEDSVRVIAPSGSSRKLAVGDTELSPGNGTDADHSARIVDNVLITPATTAKGTEIDAFDVTTGAKLWHIPAIALATPLKADDPVYALAGTTAAPQLVRLDPRTGRITPVAALPTESSRQHFTAGSLYVTPDGGVLELAAQATSGGVTYAR</sequence>
<protein>
    <submittedName>
        <fullName evidence="4">PQQ-like beta-propeller repeat protein</fullName>
    </submittedName>
</protein>
<evidence type="ECO:0000313" key="5">
    <source>
        <dbReference type="Proteomes" id="UP000778578"/>
    </source>
</evidence>
<dbReference type="PANTHER" id="PTHR34512">
    <property type="entry name" value="CELL SURFACE PROTEIN"/>
    <property type="match status" value="1"/>
</dbReference>
<dbReference type="InterPro" id="IPR011047">
    <property type="entry name" value="Quinoprotein_ADH-like_sf"/>
</dbReference>
<keyword evidence="2" id="KW-1133">Transmembrane helix</keyword>
<proteinExistence type="predicted"/>
<evidence type="ECO:0000259" key="3">
    <source>
        <dbReference type="Pfam" id="PF13360"/>
    </source>
</evidence>
<feature type="region of interest" description="Disordered" evidence="1">
    <location>
        <begin position="1"/>
        <end position="29"/>
    </location>
</feature>
<feature type="transmembrane region" description="Helical" evidence="2">
    <location>
        <begin position="39"/>
        <end position="58"/>
    </location>
</feature>
<keyword evidence="2" id="KW-0812">Transmembrane</keyword>